<evidence type="ECO:0000313" key="3">
    <source>
        <dbReference type="Proteomes" id="UP000325081"/>
    </source>
</evidence>
<name>A0A5A7PQX9_STRAF</name>
<gene>
    <name evidence="2" type="ORF">STAS_11632</name>
</gene>
<comment type="caution">
    <text evidence="2">The sequence shown here is derived from an EMBL/GenBank/DDBJ whole genome shotgun (WGS) entry which is preliminary data.</text>
</comment>
<protein>
    <submittedName>
        <fullName evidence="2">TAP domain-containing protein</fullName>
    </submittedName>
</protein>
<reference evidence="3" key="1">
    <citation type="journal article" date="2019" name="Curr. Biol.">
        <title>Genome Sequence of Striga asiatica Provides Insight into the Evolution of Plant Parasitism.</title>
        <authorList>
            <person name="Yoshida S."/>
            <person name="Kim S."/>
            <person name="Wafula E.K."/>
            <person name="Tanskanen J."/>
            <person name="Kim Y.M."/>
            <person name="Honaas L."/>
            <person name="Yang Z."/>
            <person name="Spallek T."/>
            <person name="Conn C.E."/>
            <person name="Ichihashi Y."/>
            <person name="Cheong K."/>
            <person name="Cui S."/>
            <person name="Der J.P."/>
            <person name="Gundlach H."/>
            <person name="Jiao Y."/>
            <person name="Hori C."/>
            <person name="Ishida J.K."/>
            <person name="Kasahara H."/>
            <person name="Kiba T."/>
            <person name="Kim M.S."/>
            <person name="Koo N."/>
            <person name="Laohavisit A."/>
            <person name="Lee Y.H."/>
            <person name="Lumba S."/>
            <person name="McCourt P."/>
            <person name="Mortimer J.C."/>
            <person name="Mutuku J.M."/>
            <person name="Nomura T."/>
            <person name="Sasaki-Sekimoto Y."/>
            <person name="Seto Y."/>
            <person name="Wang Y."/>
            <person name="Wakatake T."/>
            <person name="Sakakibara H."/>
            <person name="Demura T."/>
            <person name="Yamaguchi S."/>
            <person name="Yoneyama K."/>
            <person name="Manabe R.I."/>
            <person name="Nelson D.C."/>
            <person name="Schulman A.H."/>
            <person name="Timko M.P."/>
            <person name="dePamphilis C.W."/>
            <person name="Choi D."/>
            <person name="Shirasu K."/>
        </authorList>
    </citation>
    <scope>NUCLEOTIDE SEQUENCE [LARGE SCALE GENOMIC DNA]</scope>
    <source>
        <strain evidence="3">cv. UVA1</strain>
    </source>
</reference>
<keyword evidence="3" id="KW-1185">Reference proteome</keyword>
<evidence type="ECO:0000313" key="2">
    <source>
        <dbReference type="EMBL" id="GER35355.1"/>
    </source>
</evidence>
<organism evidence="2 3">
    <name type="scientific">Striga asiatica</name>
    <name type="common">Asiatic witchweed</name>
    <name type="synonym">Buchnera asiatica</name>
    <dbReference type="NCBI Taxonomy" id="4170"/>
    <lineage>
        <taxon>Eukaryota</taxon>
        <taxon>Viridiplantae</taxon>
        <taxon>Streptophyta</taxon>
        <taxon>Embryophyta</taxon>
        <taxon>Tracheophyta</taxon>
        <taxon>Spermatophyta</taxon>
        <taxon>Magnoliopsida</taxon>
        <taxon>eudicotyledons</taxon>
        <taxon>Gunneridae</taxon>
        <taxon>Pentapetalae</taxon>
        <taxon>asterids</taxon>
        <taxon>lamiids</taxon>
        <taxon>Lamiales</taxon>
        <taxon>Orobanchaceae</taxon>
        <taxon>Buchnereae</taxon>
        <taxon>Striga</taxon>
    </lineage>
</organism>
<dbReference type="AlphaFoldDB" id="A0A5A7PQX9"/>
<evidence type="ECO:0000256" key="1">
    <source>
        <dbReference type="SAM" id="MobiDB-lite"/>
    </source>
</evidence>
<proteinExistence type="predicted"/>
<feature type="region of interest" description="Disordered" evidence="1">
    <location>
        <begin position="69"/>
        <end position="123"/>
    </location>
</feature>
<dbReference type="OrthoDB" id="10475997at2759"/>
<dbReference type="EMBL" id="BKCP01004961">
    <property type="protein sequence ID" value="GER35355.1"/>
    <property type="molecule type" value="Genomic_DNA"/>
</dbReference>
<sequence length="123" mass="14501">MSACNMFPTYWNLHMRFKHKLSGRLLIRRLRSPLRLLGLERLQLGVIIVTHTQESQSVPKQIQRRHRILNHRPREGNQQPILDDAGHVHGQRRRLPHKEEHGEVERERAQGIGSENQEIESET</sequence>
<accession>A0A5A7PQX9</accession>
<feature type="compositionally biased region" description="Basic and acidic residues" evidence="1">
    <location>
        <begin position="97"/>
        <end position="109"/>
    </location>
</feature>
<dbReference type="Proteomes" id="UP000325081">
    <property type="component" value="Unassembled WGS sequence"/>
</dbReference>